<organism evidence="2">
    <name type="scientific">Triticum aestivum</name>
    <name type="common">Wheat</name>
    <dbReference type="NCBI Taxonomy" id="4565"/>
    <lineage>
        <taxon>Eukaryota</taxon>
        <taxon>Viridiplantae</taxon>
        <taxon>Streptophyta</taxon>
        <taxon>Embryophyta</taxon>
        <taxon>Tracheophyta</taxon>
        <taxon>Spermatophyta</taxon>
        <taxon>Magnoliopsida</taxon>
        <taxon>Liliopsida</taxon>
        <taxon>Poales</taxon>
        <taxon>Poaceae</taxon>
        <taxon>BOP clade</taxon>
        <taxon>Pooideae</taxon>
        <taxon>Triticodae</taxon>
        <taxon>Triticeae</taxon>
        <taxon>Triticinae</taxon>
        <taxon>Triticum</taxon>
    </lineage>
</organism>
<dbReference type="InterPro" id="IPR027417">
    <property type="entry name" value="P-loop_NTPase"/>
</dbReference>
<dbReference type="Gene3D" id="3.40.50.300">
    <property type="entry name" value="P-loop containing nucleotide triphosphate hydrolases"/>
    <property type="match status" value="1"/>
</dbReference>
<proteinExistence type="predicted"/>
<name>A0A3B6AQS7_WHEAT</name>
<dbReference type="Pfam" id="PF00931">
    <property type="entry name" value="NB-ARC"/>
    <property type="match status" value="1"/>
</dbReference>
<evidence type="ECO:0000313" key="3">
    <source>
        <dbReference type="Proteomes" id="UP000019116"/>
    </source>
</evidence>
<dbReference type="Proteomes" id="UP000019116">
    <property type="component" value="Chromosome 2A"/>
</dbReference>
<dbReference type="PANTHER" id="PTHR33377:SF50">
    <property type="entry name" value="NB-ARC DOMAIN-CONTAINING PROTEIN"/>
    <property type="match status" value="1"/>
</dbReference>
<dbReference type="PANTHER" id="PTHR33377">
    <property type="entry name" value="OS10G0134700 PROTEIN-RELATED"/>
    <property type="match status" value="1"/>
</dbReference>
<dbReference type="AlphaFoldDB" id="A0A3B6AQS7"/>
<dbReference type="OMA" id="INANCRE"/>
<dbReference type="GO" id="GO:0043531">
    <property type="term" value="F:ADP binding"/>
    <property type="evidence" value="ECO:0007669"/>
    <property type="project" value="InterPro"/>
</dbReference>
<accession>A0A3B6AQS7</accession>
<reference evidence="2" key="2">
    <citation type="submission" date="2018-10" db="UniProtKB">
        <authorList>
            <consortium name="EnsemblPlants"/>
        </authorList>
    </citation>
    <scope>IDENTIFICATION</scope>
</reference>
<evidence type="ECO:0000313" key="2">
    <source>
        <dbReference type="EnsemblPlants" id="TraesCS2A02G019000.1"/>
    </source>
</evidence>
<dbReference type="STRING" id="4565.A0A3B6AQS7"/>
<dbReference type="SUPFAM" id="SSF52540">
    <property type="entry name" value="P-loop containing nucleoside triphosphate hydrolases"/>
    <property type="match status" value="1"/>
</dbReference>
<feature type="domain" description="NB-ARC" evidence="1">
    <location>
        <begin position="176"/>
        <end position="332"/>
    </location>
</feature>
<sequence>MEVIFSAAMGELASRSISFLVDRYLKQRSAEATEEERLHSLQRLLLRLHVVVEEADDRLITNQAMLHQLSILRQEYRGYYTLDMFSCRAHEDDRTKDYSFAPSKFNPAKRVCFYSGNSEGAAQAELLEQVICSLRNTIEDVSEFVMFLNSYPCLHLQPYNMYLLLDKCMFGRQMEMELVMNFLLQAETAPGTADHLAVLPIIGPRKVGKSTLVEHVCNDERVRNHFSQILFLNGDDLKDASVETLRDGDRIKHKNRVVGGGRTLIIIELLLDIEEPVWKRLYSAAKSRIMSGSKMIIVSRSDKIASFGTTEPLRLQFLTHEAYWYFFKVRSFGSTRAEDHPKLASMAMEMANLTSGCFMSANIVSGILKPNFNPHFWSMVLAVLRNLKKTNMSVYGDRFTLPWKMAEPTYLRRVNKNSSECVVLFLDYETCSAETGPEALRMMSAQDLLFGSVRLRGKFKVHAWTSHLEPHYNYIFHCEIQRPQRLVARNKRCRRAVAPTGHRVAEPAARLLVVYHPRCCSRLWLVADGGRRRLQVPRRLRIPCRGASVSFPQSSTI</sequence>
<protein>
    <recommendedName>
        <fullName evidence="1">NB-ARC domain-containing protein</fullName>
    </recommendedName>
</protein>
<keyword evidence="3" id="KW-1185">Reference proteome</keyword>
<evidence type="ECO:0000259" key="1">
    <source>
        <dbReference type="Pfam" id="PF00931"/>
    </source>
</evidence>
<dbReference type="Gramene" id="TraesCS2A02G019000.1">
    <property type="protein sequence ID" value="TraesCS2A02G019000.1"/>
    <property type="gene ID" value="TraesCS2A02G019000"/>
</dbReference>
<dbReference type="EnsemblPlants" id="TraesCS2A02G019000.1">
    <property type="protein sequence ID" value="TraesCS2A02G019000.1"/>
    <property type="gene ID" value="TraesCS2A02G019000"/>
</dbReference>
<reference evidence="2" key="1">
    <citation type="submission" date="2018-08" db="EMBL/GenBank/DDBJ databases">
        <authorList>
            <person name="Rossello M."/>
        </authorList>
    </citation>
    <scope>NUCLEOTIDE SEQUENCE [LARGE SCALE GENOMIC DNA]</scope>
    <source>
        <strain evidence="2">cv. Chinese Spring</strain>
    </source>
</reference>
<dbReference type="InterPro" id="IPR002182">
    <property type="entry name" value="NB-ARC"/>
</dbReference>
<dbReference type="Gramene" id="TraesCS2A03G0041800.1">
    <property type="protein sequence ID" value="TraesCS2A03G0041800.1.CDS"/>
    <property type="gene ID" value="TraesCS2A03G0041800"/>
</dbReference>